<dbReference type="Proteomes" id="UP000681722">
    <property type="component" value="Unassembled WGS sequence"/>
</dbReference>
<feature type="transmembrane region" description="Helical" evidence="6">
    <location>
        <begin position="159"/>
        <end position="180"/>
    </location>
</feature>
<gene>
    <name evidence="8" type="ORF">GPM918_LOCUS30512</name>
    <name evidence="9" type="ORF">SRO942_LOCUS31128</name>
</gene>
<feature type="transmembrane region" description="Helical" evidence="6">
    <location>
        <begin position="109"/>
        <end position="127"/>
    </location>
</feature>
<feature type="transmembrane region" description="Helical" evidence="6">
    <location>
        <begin position="423"/>
        <end position="439"/>
    </location>
</feature>
<feature type="compositionally biased region" description="Low complexity" evidence="5">
    <location>
        <begin position="762"/>
        <end position="771"/>
    </location>
</feature>
<reference evidence="8" key="1">
    <citation type="submission" date="2021-02" db="EMBL/GenBank/DDBJ databases">
        <authorList>
            <person name="Nowell W R."/>
        </authorList>
    </citation>
    <scope>NUCLEOTIDE SEQUENCE</scope>
</reference>
<sequence length="796" mass="90589">MKVTEHNLRLEPAGNTLTSSPTTTVMARVLRSVKTLKRSWDSDKALKSTFTGFIGKHQLRAYLVLCFGYAVIGSWLNNVPTFARINEYGSTVLTQFDILCDDTRIKIPYIVYIVGLIIGGLVFGYMADYSGRKMLLLGSMWSACALSVFQLLSDDYISYVFFIFFVGIFIGAVQVILVPFVIEMFPINSRAIYVLCLGGAVFIFDLVLPWLAMLIKNWKILQAAITLPLVATTVLLWCTEESMFWFTTQKDYISAVLTLTKIADYNGVAFQNLFREANVFLRGKRSKAIQCDFQPLLRLEDIATLGIKYPDFDPSDLQTDSKKETTTQRLMKILTRQHYHPTLSTFYPTDYLQSPILVIYLLVLCGLWLVSALTEYSLDTSRLTKHLTRHYFLNYFYRHLVGIASFLIAFPFVYRWGRRWPTFCFYLIGEVCLLGSVIGKLENEYNRTILLIIYLTGKFAARGAFLVVLLYTCELFPTGLRCTTLAICYMFRWIGIALAAENIGGLNDWMPRLVYGLLSLVIGALALLLPETKKFPLPRTIVQVEGMPASISKKFRQRRSVLVRRNLLKDGSRGGGNDGSSIVSGSMARSVRFTPSNYDYESTIHSMYELQEMHDQDYLEIASEVGKGPRTFRRISDQPSLRNPMMSHRDDYRQRPIVETYNTLAEQSDEEDVDDDRVRIAQQHRHRRSPLPIHERIPDKNEVVIKERKKSTSSTSSPAHSQKEITAQIQSGDVTHGGLAPANDLVTTANSGGNEQQDDSNKQSIQQQQQQTKSYPTDSNQYHPNSEEENYFSEHL</sequence>
<feature type="domain" description="Major facilitator superfamily (MFS) profile" evidence="7">
    <location>
        <begin position="61"/>
        <end position="534"/>
    </location>
</feature>
<feature type="compositionally biased region" description="Acidic residues" evidence="5">
    <location>
        <begin position="787"/>
        <end position="796"/>
    </location>
</feature>
<comment type="caution">
    <text evidence="8">The sequence shown here is derived from an EMBL/GenBank/DDBJ whole genome shotgun (WGS) entry which is preliminary data.</text>
</comment>
<evidence type="ECO:0000256" key="5">
    <source>
        <dbReference type="SAM" id="MobiDB-lite"/>
    </source>
</evidence>
<dbReference type="SUPFAM" id="SSF103473">
    <property type="entry name" value="MFS general substrate transporter"/>
    <property type="match status" value="1"/>
</dbReference>
<feature type="transmembrane region" description="Helical" evidence="6">
    <location>
        <begin position="512"/>
        <end position="529"/>
    </location>
</feature>
<feature type="transmembrane region" description="Helical" evidence="6">
    <location>
        <begin position="220"/>
        <end position="238"/>
    </location>
</feature>
<dbReference type="OrthoDB" id="2261376at2759"/>
<feature type="transmembrane region" description="Helical" evidence="6">
    <location>
        <begin position="483"/>
        <end position="500"/>
    </location>
</feature>
<evidence type="ECO:0000313" key="10">
    <source>
        <dbReference type="Proteomes" id="UP000663829"/>
    </source>
</evidence>
<evidence type="ECO:0000256" key="1">
    <source>
        <dbReference type="ARBA" id="ARBA00004141"/>
    </source>
</evidence>
<organism evidence="8 10">
    <name type="scientific">Didymodactylos carnosus</name>
    <dbReference type="NCBI Taxonomy" id="1234261"/>
    <lineage>
        <taxon>Eukaryota</taxon>
        <taxon>Metazoa</taxon>
        <taxon>Spiralia</taxon>
        <taxon>Gnathifera</taxon>
        <taxon>Rotifera</taxon>
        <taxon>Eurotatoria</taxon>
        <taxon>Bdelloidea</taxon>
        <taxon>Philodinida</taxon>
        <taxon>Philodinidae</taxon>
        <taxon>Didymodactylos</taxon>
    </lineage>
</organism>
<feature type="transmembrane region" description="Helical" evidence="6">
    <location>
        <begin position="451"/>
        <end position="471"/>
    </location>
</feature>
<dbReference type="InterPro" id="IPR036259">
    <property type="entry name" value="MFS_trans_sf"/>
</dbReference>
<dbReference type="PANTHER" id="PTHR24064">
    <property type="entry name" value="SOLUTE CARRIER FAMILY 22 MEMBER"/>
    <property type="match status" value="1"/>
</dbReference>
<protein>
    <recommendedName>
        <fullName evidence="7">Major facilitator superfamily (MFS) profile domain-containing protein</fullName>
    </recommendedName>
</protein>
<dbReference type="EMBL" id="CAJOBC010059775">
    <property type="protein sequence ID" value="CAF4205169.1"/>
    <property type="molecule type" value="Genomic_DNA"/>
</dbReference>
<keyword evidence="10" id="KW-1185">Reference proteome</keyword>
<evidence type="ECO:0000313" key="8">
    <source>
        <dbReference type="EMBL" id="CAF1342749.1"/>
    </source>
</evidence>
<feature type="transmembrane region" description="Helical" evidence="6">
    <location>
        <begin position="134"/>
        <end position="153"/>
    </location>
</feature>
<evidence type="ECO:0000256" key="4">
    <source>
        <dbReference type="ARBA" id="ARBA00023136"/>
    </source>
</evidence>
<feature type="compositionally biased region" description="Polar residues" evidence="5">
    <location>
        <begin position="772"/>
        <end position="784"/>
    </location>
</feature>
<keyword evidence="2 6" id="KW-0812">Transmembrane</keyword>
<accession>A0A815GPB9</accession>
<feature type="compositionally biased region" description="Basic and acidic residues" evidence="5">
    <location>
        <begin position="693"/>
        <end position="706"/>
    </location>
</feature>
<feature type="transmembrane region" description="Helical" evidence="6">
    <location>
        <begin position="59"/>
        <end position="76"/>
    </location>
</feature>
<dbReference type="PROSITE" id="PS50850">
    <property type="entry name" value="MFS"/>
    <property type="match status" value="1"/>
</dbReference>
<feature type="compositionally biased region" description="Polar residues" evidence="5">
    <location>
        <begin position="718"/>
        <end position="733"/>
    </location>
</feature>
<feature type="transmembrane region" description="Helical" evidence="6">
    <location>
        <begin position="192"/>
        <end position="214"/>
    </location>
</feature>
<feature type="region of interest" description="Disordered" evidence="5">
    <location>
        <begin position="683"/>
        <end position="796"/>
    </location>
</feature>
<name>A0A815GPB9_9BILA</name>
<evidence type="ECO:0000313" key="9">
    <source>
        <dbReference type="EMBL" id="CAF4205169.1"/>
    </source>
</evidence>
<keyword evidence="4 6" id="KW-0472">Membrane</keyword>
<comment type="subcellular location">
    <subcellularLocation>
        <location evidence="1">Membrane</location>
        <topology evidence="1">Multi-pass membrane protein</topology>
    </subcellularLocation>
</comment>
<evidence type="ECO:0000256" key="3">
    <source>
        <dbReference type="ARBA" id="ARBA00022989"/>
    </source>
</evidence>
<feature type="compositionally biased region" description="Polar residues" evidence="5">
    <location>
        <begin position="745"/>
        <end position="755"/>
    </location>
</feature>
<proteinExistence type="predicted"/>
<dbReference type="EMBL" id="CAJNOQ010014496">
    <property type="protein sequence ID" value="CAF1342749.1"/>
    <property type="molecule type" value="Genomic_DNA"/>
</dbReference>
<evidence type="ECO:0000256" key="6">
    <source>
        <dbReference type="SAM" id="Phobius"/>
    </source>
</evidence>
<feature type="transmembrane region" description="Helical" evidence="6">
    <location>
        <begin position="357"/>
        <end position="376"/>
    </location>
</feature>
<dbReference type="GO" id="GO:0016020">
    <property type="term" value="C:membrane"/>
    <property type="evidence" value="ECO:0007669"/>
    <property type="project" value="UniProtKB-SubCell"/>
</dbReference>
<dbReference type="Pfam" id="PF00083">
    <property type="entry name" value="Sugar_tr"/>
    <property type="match status" value="1"/>
</dbReference>
<dbReference type="InterPro" id="IPR020846">
    <property type="entry name" value="MFS_dom"/>
</dbReference>
<dbReference type="InterPro" id="IPR005828">
    <property type="entry name" value="MFS_sugar_transport-like"/>
</dbReference>
<feature type="transmembrane region" description="Helical" evidence="6">
    <location>
        <begin position="396"/>
        <end position="416"/>
    </location>
</feature>
<dbReference type="Gene3D" id="1.20.1250.20">
    <property type="entry name" value="MFS general substrate transporter like domains"/>
    <property type="match status" value="1"/>
</dbReference>
<keyword evidence="3 6" id="KW-1133">Transmembrane helix</keyword>
<dbReference type="Proteomes" id="UP000663829">
    <property type="component" value="Unassembled WGS sequence"/>
</dbReference>
<dbReference type="AlphaFoldDB" id="A0A815GPB9"/>
<evidence type="ECO:0000259" key="7">
    <source>
        <dbReference type="PROSITE" id="PS50850"/>
    </source>
</evidence>
<dbReference type="GO" id="GO:0022857">
    <property type="term" value="F:transmembrane transporter activity"/>
    <property type="evidence" value="ECO:0007669"/>
    <property type="project" value="InterPro"/>
</dbReference>
<evidence type="ECO:0000256" key="2">
    <source>
        <dbReference type="ARBA" id="ARBA00022692"/>
    </source>
</evidence>